<evidence type="ECO:0000256" key="2">
    <source>
        <dbReference type="ARBA" id="ARBA00021982"/>
    </source>
</evidence>
<dbReference type="OrthoDB" id="9802448at2"/>
<dbReference type="SUPFAM" id="SSF53150">
    <property type="entry name" value="DNA repair protein MutS, domain II"/>
    <property type="match status" value="1"/>
</dbReference>
<dbReference type="Pfam" id="PF00488">
    <property type="entry name" value="MutS_V"/>
    <property type="match status" value="1"/>
</dbReference>
<dbReference type="EMBL" id="CP001823">
    <property type="protein sequence ID" value="ACZ38254.1"/>
    <property type="molecule type" value="Genomic_DNA"/>
</dbReference>
<evidence type="ECO:0000313" key="13">
    <source>
        <dbReference type="EMBL" id="ACZ38254.1"/>
    </source>
</evidence>
<organism evidence="13 14">
    <name type="scientific">Sphaerobacter thermophilus (strain ATCC 49802 / DSM 20745 / KCCM 41009 / NCIMB 13125 / S 6022)</name>
    <dbReference type="NCBI Taxonomy" id="479434"/>
    <lineage>
        <taxon>Bacteria</taxon>
        <taxon>Pseudomonadati</taxon>
        <taxon>Thermomicrobiota</taxon>
        <taxon>Thermomicrobia</taxon>
        <taxon>Sphaerobacterales</taxon>
        <taxon>Sphaerobacterineae</taxon>
        <taxon>Sphaerobacteraceae</taxon>
        <taxon>Sphaerobacter</taxon>
    </lineage>
</organism>
<dbReference type="PANTHER" id="PTHR11361:SF34">
    <property type="entry name" value="DNA MISMATCH REPAIR PROTEIN MSH1, MITOCHONDRIAL"/>
    <property type="match status" value="1"/>
</dbReference>
<evidence type="ECO:0000256" key="11">
    <source>
        <dbReference type="SAM" id="MobiDB-lite"/>
    </source>
</evidence>
<dbReference type="HOGENOM" id="CLU_002472_3_1_0"/>
<evidence type="ECO:0000256" key="4">
    <source>
        <dbReference type="ARBA" id="ARBA00022763"/>
    </source>
</evidence>
<dbReference type="GO" id="GO:0005524">
    <property type="term" value="F:ATP binding"/>
    <property type="evidence" value="ECO:0007669"/>
    <property type="project" value="UniProtKB-UniRule"/>
</dbReference>
<evidence type="ECO:0000256" key="1">
    <source>
        <dbReference type="ARBA" id="ARBA00006271"/>
    </source>
</evidence>
<dbReference type="SMART" id="SM00533">
    <property type="entry name" value="MUTSd"/>
    <property type="match status" value="1"/>
</dbReference>
<evidence type="ECO:0000256" key="3">
    <source>
        <dbReference type="ARBA" id="ARBA00022741"/>
    </source>
</evidence>
<dbReference type="InParanoid" id="D1C1Y7"/>
<dbReference type="Proteomes" id="UP000002027">
    <property type="component" value="Chromosome 1"/>
</dbReference>
<dbReference type="Gene3D" id="3.40.1170.10">
    <property type="entry name" value="DNA repair protein MutS, domain I"/>
    <property type="match status" value="1"/>
</dbReference>
<dbReference type="InterPro" id="IPR045076">
    <property type="entry name" value="MutS"/>
</dbReference>
<dbReference type="GO" id="GO:0140664">
    <property type="term" value="F:ATP-dependent DNA damage sensor activity"/>
    <property type="evidence" value="ECO:0007669"/>
    <property type="project" value="InterPro"/>
</dbReference>
<dbReference type="InterPro" id="IPR036187">
    <property type="entry name" value="DNA_mismatch_repair_MutS_sf"/>
</dbReference>
<dbReference type="InterPro" id="IPR007861">
    <property type="entry name" value="DNA_mismatch_repair_MutS_clamp"/>
</dbReference>
<dbReference type="GO" id="GO:0005829">
    <property type="term" value="C:cytosol"/>
    <property type="evidence" value="ECO:0007669"/>
    <property type="project" value="TreeGrafter"/>
</dbReference>
<dbReference type="NCBIfam" id="TIGR01070">
    <property type="entry name" value="mutS1"/>
    <property type="match status" value="1"/>
</dbReference>
<dbReference type="Pfam" id="PF05190">
    <property type="entry name" value="MutS_IV"/>
    <property type="match status" value="1"/>
</dbReference>
<evidence type="ECO:0000256" key="6">
    <source>
        <dbReference type="ARBA" id="ARBA00023125"/>
    </source>
</evidence>
<comment type="function">
    <text evidence="8 9">This protein is involved in the repair of mismatches in DNA. It is possible that it carries out the mismatch recognition step. This protein has a weak ATPase activity.</text>
</comment>
<evidence type="ECO:0000256" key="5">
    <source>
        <dbReference type="ARBA" id="ARBA00022840"/>
    </source>
</evidence>
<dbReference type="InterPro" id="IPR036678">
    <property type="entry name" value="MutS_con_dom_sf"/>
</dbReference>
<dbReference type="GO" id="GO:0003684">
    <property type="term" value="F:damaged DNA binding"/>
    <property type="evidence" value="ECO:0007669"/>
    <property type="project" value="UniProtKB-UniRule"/>
</dbReference>
<keyword evidence="3 9" id="KW-0547">Nucleotide-binding</keyword>
<dbReference type="HAMAP" id="MF_00096">
    <property type="entry name" value="MutS"/>
    <property type="match status" value="1"/>
</dbReference>
<comment type="similarity">
    <text evidence="1 9 10">Belongs to the DNA mismatch repair MutS family.</text>
</comment>
<dbReference type="Gene3D" id="1.10.1420.10">
    <property type="match status" value="2"/>
</dbReference>
<dbReference type="KEGG" id="sti:Sthe_0817"/>
<feature type="domain" description="DNA mismatch repair proteins mutS family" evidence="12">
    <location>
        <begin position="705"/>
        <end position="721"/>
    </location>
</feature>
<keyword evidence="5 9" id="KW-0067">ATP-binding</keyword>
<dbReference type="InterPro" id="IPR000432">
    <property type="entry name" value="DNA_mismatch_repair_MutS_C"/>
</dbReference>
<reference evidence="13 14" key="2">
    <citation type="journal article" date="2010" name="Stand. Genomic Sci.">
        <title>Complete genome sequence of Desulfohalobium retbaense type strain (HR(100)).</title>
        <authorList>
            <person name="Spring S."/>
            <person name="Nolan M."/>
            <person name="Lapidus A."/>
            <person name="Glavina Del Rio T."/>
            <person name="Copeland A."/>
            <person name="Tice H."/>
            <person name="Cheng J.F."/>
            <person name="Lucas S."/>
            <person name="Land M."/>
            <person name="Chen F."/>
            <person name="Bruce D."/>
            <person name="Goodwin L."/>
            <person name="Pitluck S."/>
            <person name="Ivanova N."/>
            <person name="Mavromatis K."/>
            <person name="Mikhailova N."/>
            <person name="Pati A."/>
            <person name="Chen A."/>
            <person name="Palaniappan K."/>
            <person name="Hauser L."/>
            <person name="Chang Y.J."/>
            <person name="Jeffries C.D."/>
            <person name="Munk C."/>
            <person name="Kiss H."/>
            <person name="Chain P."/>
            <person name="Han C."/>
            <person name="Brettin T."/>
            <person name="Detter J.C."/>
            <person name="Schuler E."/>
            <person name="Goker M."/>
            <person name="Rohde M."/>
            <person name="Bristow J."/>
            <person name="Eisen J.A."/>
            <person name="Markowitz V."/>
            <person name="Hugenholtz P."/>
            <person name="Kyrpides N.C."/>
            <person name="Klenk H.P."/>
        </authorList>
    </citation>
    <scope>NUCLEOTIDE SEQUENCE [LARGE SCALE GENOMIC DNA]</scope>
    <source>
        <strain evidence="14">ATCC 49802 / DSM 20745 / S 6022</strain>
    </source>
</reference>
<feature type="region of interest" description="Disordered" evidence="11">
    <location>
        <begin position="1"/>
        <end position="25"/>
    </location>
</feature>
<dbReference type="SUPFAM" id="SSF48334">
    <property type="entry name" value="DNA repair protein MutS, domain III"/>
    <property type="match status" value="1"/>
</dbReference>
<dbReference type="GO" id="GO:0006298">
    <property type="term" value="P:mismatch repair"/>
    <property type="evidence" value="ECO:0007669"/>
    <property type="project" value="UniProtKB-UniRule"/>
</dbReference>
<dbReference type="SUPFAM" id="SSF55271">
    <property type="entry name" value="DNA repair protein MutS, domain I"/>
    <property type="match status" value="1"/>
</dbReference>
<dbReference type="Pfam" id="PF01624">
    <property type="entry name" value="MutS_I"/>
    <property type="match status" value="1"/>
</dbReference>
<dbReference type="InterPro" id="IPR007860">
    <property type="entry name" value="DNA_mmatch_repair_MutS_con_dom"/>
</dbReference>
<reference evidence="14" key="1">
    <citation type="submission" date="2009-11" db="EMBL/GenBank/DDBJ databases">
        <title>The complete chromosome 1 of Sphaerobacter thermophilus DSM 20745.</title>
        <authorList>
            <person name="Lucas S."/>
            <person name="Copeland A."/>
            <person name="Lapidus A."/>
            <person name="Glavina del Rio T."/>
            <person name="Dalin E."/>
            <person name="Tice H."/>
            <person name="Bruce D."/>
            <person name="Goodwin L."/>
            <person name="Pitluck S."/>
            <person name="Kyrpides N."/>
            <person name="Mavromatis K."/>
            <person name="Ivanova N."/>
            <person name="Mikhailova N."/>
            <person name="LaButti K.M."/>
            <person name="Clum A."/>
            <person name="Sun H.I."/>
            <person name="Brettin T."/>
            <person name="Detter J.C."/>
            <person name="Han C."/>
            <person name="Larimer F."/>
            <person name="Land M."/>
            <person name="Hauser L."/>
            <person name="Markowitz V."/>
            <person name="Cheng J.F."/>
            <person name="Hugenholtz P."/>
            <person name="Woyke T."/>
            <person name="Wu D."/>
            <person name="Steenblock K."/>
            <person name="Schneider S."/>
            <person name="Pukall R."/>
            <person name="Goeker M."/>
            <person name="Klenk H.P."/>
            <person name="Eisen J.A."/>
        </authorList>
    </citation>
    <scope>NUCLEOTIDE SEQUENCE [LARGE SCALE GENOMIC DNA]</scope>
    <source>
        <strain evidence="14">ATCC 49802 / DSM 20745 / S 6022</strain>
    </source>
</reference>
<keyword evidence="7 9" id="KW-0234">DNA repair</keyword>
<evidence type="ECO:0000256" key="9">
    <source>
        <dbReference type="HAMAP-Rule" id="MF_00096"/>
    </source>
</evidence>
<evidence type="ECO:0000256" key="7">
    <source>
        <dbReference type="ARBA" id="ARBA00023204"/>
    </source>
</evidence>
<protein>
    <recommendedName>
        <fullName evidence="2 9">DNA mismatch repair protein MutS</fullName>
    </recommendedName>
</protein>
<sequence>MAQGTARQGKTVRSRAGRGRSGASDLVPSRRQYLDLKAQHPHAILLYRMGDFYEAFDDDARVVARDARITLTSRSFGRNGRVPMAGIPYHALNHYLARLLAHGHTIAIAEQVSEPGRGLVERAITRVLSPGTVGEAALLPEGENRYLASICPFGDRIGLAWADVSTGEFAVTELSGPRARDQLAEELARLNPAECLVPDDGRADDVEVAHRTRMEHWRFEPERARAELTRHLGVRSLVPFGCEDLPAATAAAGAILAYLERTNPALLPLLTGLRTESIDGWVGLDAATRRNLELTRSLRTGGTRGSLLGMLDETRTAMGARTLRRLVGQPLRDLSELQRRQAVVAGLVARPTLRAAITSSLGGVGDLERLVGRVTQGLGTARDFVTLGGALRAISPILASLRVSGDPALAAFADEIDPCTDVLTLVEAAVEDDPEDGARIRAGFSPELDAAREGAMSTRRWLAGLERRERERTGIKSLKVGYNKVFGYYIEVTRPNLARVPGDYVRKQTVATGERYVTAALKEAEARILAADEEIAALERAALARLTRDVTAATGRLLTAANRLALLDALLSLAVVADRGGWTRPVLEDSATLEIIGGRHPVVEASLEGEAFIANDCRLGGEAPRVLVVTGPNMGGKSTYLRQVALIVLLAQIGSFVPAERARIGLVDRIFTRVGAQDDLAGGSSTFMVEMLETATILRQATERSLVILDEVGRGTGTQDGLAIAQAVLEDLHDRVRARTLFATHYLELTALAERLADVANVHLAALETDERVIFLYAVRPGPADRAYGIQVARLAGLPPWVADRAASVLRGLTEMRSAPPPAPAERELSAPRVAEDGAPYQLTLDGFTPAPSEAERLARALDSLDLTALTPREALDWLFEQQARLRGGNPRH</sequence>
<dbReference type="Gene3D" id="3.30.420.110">
    <property type="entry name" value="MutS, connector domain"/>
    <property type="match status" value="1"/>
</dbReference>
<dbReference type="CDD" id="cd03284">
    <property type="entry name" value="ABC_MutS1"/>
    <property type="match status" value="1"/>
</dbReference>
<dbReference type="SMART" id="SM00534">
    <property type="entry name" value="MUTSac"/>
    <property type="match status" value="1"/>
</dbReference>
<feature type="binding site" evidence="9">
    <location>
        <begin position="631"/>
        <end position="638"/>
    </location>
    <ligand>
        <name>ATP</name>
        <dbReference type="ChEBI" id="CHEBI:30616"/>
    </ligand>
</feature>
<dbReference type="InterPro" id="IPR007696">
    <property type="entry name" value="DNA_mismatch_repair_MutS_core"/>
</dbReference>
<dbReference type="GO" id="GO:0030983">
    <property type="term" value="F:mismatched DNA binding"/>
    <property type="evidence" value="ECO:0007669"/>
    <property type="project" value="InterPro"/>
</dbReference>
<dbReference type="InterPro" id="IPR017261">
    <property type="entry name" value="DNA_mismatch_repair_MutS/MSH"/>
</dbReference>
<dbReference type="SUPFAM" id="SSF52540">
    <property type="entry name" value="P-loop containing nucleoside triphosphate hydrolases"/>
    <property type="match status" value="1"/>
</dbReference>
<dbReference type="InterPro" id="IPR007695">
    <property type="entry name" value="DNA_mismatch_repair_MutS-lik_N"/>
</dbReference>
<dbReference type="InterPro" id="IPR005748">
    <property type="entry name" value="DNA_mismatch_repair_MutS"/>
</dbReference>
<dbReference type="STRING" id="479434.Sthe_0817"/>
<dbReference type="FunFam" id="3.40.50.300:FF:000870">
    <property type="entry name" value="MutS protein homolog 4"/>
    <property type="match status" value="1"/>
</dbReference>
<accession>D1C1Y7</accession>
<evidence type="ECO:0000256" key="8">
    <source>
        <dbReference type="ARBA" id="ARBA00024647"/>
    </source>
</evidence>
<evidence type="ECO:0000256" key="10">
    <source>
        <dbReference type="RuleBase" id="RU003756"/>
    </source>
</evidence>
<keyword evidence="4 9" id="KW-0227">DNA damage</keyword>
<dbReference type="PIRSF" id="PIRSF037677">
    <property type="entry name" value="DNA_mis_repair_Msh6"/>
    <property type="match status" value="1"/>
</dbReference>
<keyword evidence="14" id="KW-1185">Reference proteome</keyword>
<evidence type="ECO:0000313" key="14">
    <source>
        <dbReference type="Proteomes" id="UP000002027"/>
    </source>
</evidence>
<dbReference type="NCBIfam" id="NF003810">
    <property type="entry name" value="PRK05399.1"/>
    <property type="match status" value="1"/>
</dbReference>
<gene>
    <name evidence="9" type="primary">mutS</name>
    <name evidence="13" type="ordered locus">Sthe_0817</name>
</gene>
<dbReference type="FunCoup" id="D1C1Y7">
    <property type="interactions" value="410"/>
</dbReference>
<evidence type="ECO:0000259" key="12">
    <source>
        <dbReference type="PROSITE" id="PS00486"/>
    </source>
</evidence>
<dbReference type="InterPro" id="IPR016151">
    <property type="entry name" value="DNA_mismatch_repair_MutS_N"/>
</dbReference>
<name>D1C1Y7_SPHTD</name>
<dbReference type="Pfam" id="PF05188">
    <property type="entry name" value="MutS_II"/>
    <property type="match status" value="1"/>
</dbReference>
<proteinExistence type="inferred from homology"/>
<dbReference type="AlphaFoldDB" id="D1C1Y7"/>
<dbReference type="PROSITE" id="PS00486">
    <property type="entry name" value="DNA_MISMATCH_REPAIR_2"/>
    <property type="match status" value="1"/>
</dbReference>
<keyword evidence="6 9" id="KW-0238">DNA-binding</keyword>
<dbReference type="InterPro" id="IPR027417">
    <property type="entry name" value="P-loop_NTPase"/>
</dbReference>
<dbReference type="Pfam" id="PF05192">
    <property type="entry name" value="MutS_III"/>
    <property type="match status" value="1"/>
</dbReference>
<dbReference type="PANTHER" id="PTHR11361">
    <property type="entry name" value="DNA MISMATCH REPAIR PROTEIN MUTS FAMILY MEMBER"/>
    <property type="match status" value="1"/>
</dbReference>
<dbReference type="Gene3D" id="3.40.50.300">
    <property type="entry name" value="P-loop containing nucleotide triphosphate hydrolases"/>
    <property type="match status" value="1"/>
</dbReference>
<dbReference type="eggNOG" id="COG0249">
    <property type="taxonomic scope" value="Bacteria"/>
</dbReference>